<evidence type="ECO:0000259" key="4">
    <source>
        <dbReference type="PROSITE" id="PS50011"/>
    </source>
</evidence>
<dbReference type="Pfam" id="PF00069">
    <property type="entry name" value="Pkinase"/>
    <property type="match status" value="1"/>
</dbReference>
<dbReference type="SMART" id="SM00248">
    <property type="entry name" value="ANK"/>
    <property type="match status" value="6"/>
</dbReference>
<reference evidence="5 6" key="1">
    <citation type="submission" date="2024-01" db="EMBL/GenBank/DDBJ databases">
        <title>A draft genome for a cacao thread blight-causing isolate of Paramarasmius palmivorus.</title>
        <authorList>
            <person name="Baruah I.K."/>
            <person name="Bukari Y."/>
            <person name="Amoako-Attah I."/>
            <person name="Meinhardt L.W."/>
            <person name="Bailey B.A."/>
            <person name="Cohen S.P."/>
        </authorList>
    </citation>
    <scope>NUCLEOTIDE SEQUENCE [LARGE SCALE GENOMIC DNA]</scope>
    <source>
        <strain evidence="5 6">GH-12</strain>
    </source>
</reference>
<sequence length="1228" mass="137414">MAPDMSNTDSTWISAFQNTLTISQPSNVSQEDIDADAPVPRLNEPTFPGQISTFVLLVAGYEKALRDDTPLLFDSAGASFSDSRNRTPIASGASFSVERATWSNRGTNAYMVKWGETVALKYVRRKGKDSLNWKQILLEIRALFHEPIRYHPNIVRLLGLSWGAAHDTGTSFPMLVLELADFGTLAHLQVNQQLSFAEKKKLCYDVSKGLSIIHACGIVHGDLKHENVLIFANKVKDAKVGYVAKLGDFGGSVMDIETEGSLPMGTPPYDAPESRMKLDAEAMKRTDVYSLGLLVWRTMLDGQNPFHYIGGGLLSNTEIEQLKRSDEVLQLAKDGMRTILSGVEPTDYELLDHAFDNTLQLSSARRSLTQAIAALQAESMTQVAELIAEADKANAQEEVQDKERIPGQRGITQDGLGVYIAKSSPSTESYDFQKHGPGHRPIVFEPERLKTILDWSIQEEIFHDLEQAAVAVPEQSPSQMPNVLAMFFLFRCYCHELGTVFNAERACYWLKQAALSTDECQENYLAQAWCWRVHRALDVPLDVDTATLRDWIMLAVIRGHRRCIDEARIICETQLDPSERGEWMNALALHTTYLNTMAGGVGMPYFAPRKLRRNYDLRDLDALDRDIQAEFTLRGVTSIDDIFVNHRGDGLLHYAASMGCYPALKHLVDKYKPNIDLDYQTKYESPLLSACRSGHLACALFLLDIGAKPDGGRFAEETALYWLSSFAEKDIPIIAKRLVEAGAQLENEGHQRATRLRRLVSWADYEDFYLLPVSPLSRAVMMESIPAVHALLALGANPAEKIEDRSSVCPLVLAAVLMLPDILQILLHYFDSQSETPIPIFNELEMIQFALDLKPTIHDPLSLQSRLSRNVKPDAVKATLRILHERHDKVKLRADDAQKSPSAVDVITRLVRLGREDLVRPLLELGHSIEGHEGPMIEAVKMNNESMFRLLLQYGADVNLTTSTWAEHNLIQILADRPNTARPGLYIAEYLVERGLAVNPPAEAGVRSAFASAVLRQDFELADFLLQHGADVNYSYVYPKEMVMTTLLGDIARNPTGRNVESLKYLLNLDDSGCALEGTPKSRARPDILPDFIVCKENQWSVFHYLARYISRTDPEKHAQSRMGRLLLSVEYYRERINYAPSDSGTALILAAIAANLEVVSELVEHGADVNLGMSVVTPSIAVQAMFQSYPDVPKDFELVWSNDKVTQEIVWKRYTLIAQLLVTRTQE</sequence>
<evidence type="ECO:0000256" key="3">
    <source>
        <dbReference type="PROSITE-ProRule" id="PRU00023"/>
    </source>
</evidence>
<feature type="repeat" description="ANK" evidence="3">
    <location>
        <begin position="931"/>
        <end position="963"/>
    </location>
</feature>
<dbReference type="Proteomes" id="UP001383192">
    <property type="component" value="Unassembled WGS sequence"/>
</dbReference>
<dbReference type="AlphaFoldDB" id="A0AAW0CWR7"/>
<dbReference type="PROSITE" id="PS00108">
    <property type="entry name" value="PROTEIN_KINASE_ST"/>
    <property type="match status" value="1"/>
</dbReference>
<name>A0AAW0CWR7_9AGAR</name>
<comment type="caution">
    <text evidence="5">The sequence shown here is derived from an EMBL/GenBank/DDBJ whole genome shotgun (WGS) entry which is preliminary data.</text>
</comment>
<dbReference type="Pfam" id="PF00023">
    <property type="entry name" value="Ank"/>
    <property type="match status" value="2"/>
</dbReference>
<keyword evidence="6" id="KW-1185">Reference proteome</keyword>
<dbReference type="GO" id="GO:0005524">
    <property type="term" value="F:ATP binding"/>
    <property type="evidence" value="ECO:0007669"/>
    <property type="project" value="InterPro"/>
</dbReference>
<dbReference type="InterPro" id="IPR011009">
    <property type="entry name" value="Kinase-like_dom_sf"/>
</dbReference>
<dbReference type="EMBL" id="JAYKXP010000030">
    <property type="protein sequence ID" value="KAK7042913.1"/>
    <property type="molecule type" value="Genomic_DNA"/>
</dbReference>
<dbReference type="PROSITE" id="PS50297">
    <property type="entry name" value="ANK_REP_REGION"/>
    <property type="match status" value="1"/>
</dbReference>
<dbReference type="Gene3D" id="1.25.40.20">
    <property type="entry name" value="Ankyrin repeat-containing domain"/>
    <property type="match status" value="2"/>
</dbReference>
<dbReference type="PROSITE" id="PS50088">
    <property type="entry name" value="ANK_REPEAT"/>
    <property type="match status" value="2"/>
</dbReference>
<dbReference type="InterPro" id="IPR000719">
    <property type="entry name" value="Prot_kinase_dom"/>
</dbReference>
<dbReference type="SUPFAM" id="SSF56112">
    <property type="entry name" value="Protein kinase-like (PK-like)"/>
    <property type="match status" value="1"/>
</dbReference>
<protein>
    <recommendedName>
        <fullName evidence="4">Protein kinase domain-containing protein</fullName>
    </recommendedName>
</protein>
<dbReference type="InterPro" id="IPR036770">
    <property type="entry name" value="Ankyrin_rpt-contain_sf"/>
</dbReference>
<dbReference type="SMART" id="SM00220">
    <property type="entry name" value="S_TKc"/>
    <property type="match status" value="1"/>
</dbReference>
<gene>
    <name evidence="5" type="ORF">VNI00_008649</name>
</gene>
<proteinExistence type="predicted"/>
<dbReference type="Gene3D" id="1.10.510.10">
    <property type="entry name" value="Transferase(Phosphotransferase) domain 1"/>
    <property type="match status" value="1"/>
</dbReference>
<dbReference type="GO" id="GO:0004672">
    <property type="term" value="F:protein kinase activity"/>
    <property type="evidence" value="ECO:0007669"/>
    <property type="project" value="InterPro"/>
</dbReference>
<dbReference type="PANTHER" id="PTHR24198:SF165">
    <property type="entry name" value="ANKYRIN REPEAT-CONTAINING PROTEIN-RELATED"/>
    <property type="match status" value="1"/>
</dbReference>
<dbReference type="PROSITE" id="PS50011">
    <property type="entry name" value="PROTEIN_KINASE_DOM"/>
    <property type="match status" value="1"/>
</dbReference>
<keyword evidence="2 3" id="KW-0040">ANK repeat</keyword>
<evidence type="ECO:0000313" key="5">
    <source>
        <dbReference type="EMBL" id="KAK7042913.1"/>
    </source>
</evidence>
<dbReference type="PANTHER" id="PTHR24198">
    <property type="entry name" value="ANKYRIN REPEAT AND PROTEIN KINASE DOMAIN-CONTAINING PROTEIN"/>
    <property type="match status" value="1"/>
</dbReference>
<dbReference type="SUPFAM" id="SSF48403">
    <property type="entry name" value="Ankyrin repeat"/>
    <property type="match status" value="2"/>
</dbReference>
<dbReference type="InterPro" id="IPR002110">
    <property type="entry name" value="Ankyrin_rpt"/>
</dbReference>
<feature type="repeat" description="ANK" evidence="3">
    <location>
        <begin position="1143"/>
        <end position="1175"/>
    </location>
</feature>
<keyword evidence="1" id="KW-0677">Repeat</keyword>
<evidence type="ECO:0000313" key="6">
    <source>
        <dbReference type="Proteomes" id="UP001383192"/>
    </source>
</evidence>
<evidence type="ECO:0000256" key="1">
    <source>
        <dbReference type="ARBA" id="ARBA00022737"/>
    </source>
</evidence>
<dbReference type="InterPro" id="IPR008271">
    <property type="entry name" value="Ser/Thr_kinase_AS"/>
</dbReference>
<organism evidence="5 6">
    <name type="scientific">Paramarasmius palmivorus</name>
    <dbReference type="NCBI Taxonomy" id="297713"/>
    <lineage>
        <taxon>Eukaryota</taxon>
        <taxon>Fungi</taxon>
        <taxon>Dikarya</taxon>
        <taxon>Basidiomycota</taxon>
        <taxon>Agaricomycotina</taxon>
        <taxon>Agaricomycetes</taxon>
        <taxon>Agaricomycetidae</taxon>
        <taxon>Agaricales</taxon>
        <taxon>Marasmiineae</taxon>
        <taxon>Marasmiaceae</taxon>
        <taxon>Paramarasmius</taxon>
    </lineage>
</organism>
<accession>A0AAW0CWR7</accession>
<feature type="domain" description="Protein kinase" evidence="4">
    <location>
        <begin position="83"/>
        <end position="399"/>
    </location>
</feature>
<evidence type="ECO:0000256" key="2">
    <source>
        <dbReference type="ARBA" id="ARBA00023043"/>
    </source>
</evidence>